<evidence type="ECO:0000259" key="3">
    <source>
        <dbReference type="SMART" id="SM01266"/>
    </source>
</evidence>
<dbReference type="SMART" id="SM01266">
    <property type="entry name" value="Mac"/>
    <property type="match status" value="1"/>
</dbReference>
<dbReference type="Gene3D" id="2.160.10.10">
    <property type="entry name" value="Hexapeptide repeat proteins"/>
    <property type="match status" value="1"/>
</dbReference>
<dbReference type="PANTHER" id="PTHR23416:SF23">
    <property type="entry name" value="ACETYLTRANSFERASE C18B11.09C-RELATED"/>
    <property type="match status" value="1"/>
</dbReference>
<accession>A0ABT0MDA5</accession>
<dbReference type="Pfam" id="PF12464">
    <property type="entry name" value="Mac"/>
    <property type="match status" value="1"/>
</dbReference>
<dbReference type="InterPro" id="IPR011004">
    <property type="entry name" value="Trimer_LpxA-like_sf"/>
</dbReference>
<dbReference type="Proteomes" id="UP001203004">
    <property type="component" value="Unassembled WGS sequence"/>
</dbReference>
<sequence>MNINKRKLLAGEPYQIRDQELMNDVFHARKLVRQLNALTDRQYKKKQKILRKLFKHVGKNADVQPGFRCDFGYNISVGDEFLCNYDCVMLDVAPITIGNHCLLAPHVQIYAAEHPLDAERRAAMIGMGRPVTIGNNVWVGGGAIIVPGVTLGDNVVVGVGAVVTRSFPDNVIIAGNPARIIRRL</sequence>
<dbReference type="InterPro" id="IPR051159">
    <property type="entry name" value="Hexapeptide_acetyltransf"/>
</dbReference>
<gene>
    <name evidence="4" type="ORF">M3N64_13095</name>
</gene>
<feature type="domain" description="Maltose/galactoside acetyltransferase" evidence="3">
    <location>
        <begin position="5"/>
        <end position="59"/>
    </location>
</feature>
<dbReference type="InterPro" id="IPR001451">
    <property type="entry name" value="Hexapep"/>
</dbReference>
<evidence type="ECO:0000313" key="5">
    <source>
        <dbReference type="Proteomes" id="UP001203004"/>
    </source>
</evidence>
<proteinExistence type="inferred from homology"/>
<evidence type="ECO:0000256" key="1">
    <source>
        <dbReference type="ARBA" id="ARBA00007274"/>
    </source>
</evidence>
<dbReference type="RefSeq" id="WP_249103551.1">
    <property type="nucleotide sequence ID" value="NZ_JAMAST010000024.1"/>
</dbReference>
<reference evidence="4 5" key="1">
    <citation type="submission" date="2022-05" db="EMBL/GenBank/DDBJ databases">
        <title>Sporolactobacillus sp nov CPB3-1, isolated from tree bark (Mangifera indica L.).</title>
        <authorList>
            <person name="Phuengjayaem S."/>
            <person name="Tanasupawat S."/>
        </authorList>
    </citation>
    <scope>NUCLEOTIDE SEQUENCE [LARGE SCALE GENOMIC DNA]</scope>
    <source>
        <strain evidence="4 5">CPB3-1</strain>
    </source>
</reference>
<comment type="caution">
    <text evidence="4">The sequence shown here is derived from an EMBL/GenBank/DDBJ whole genome shotgun (WGS) entry which is preliminary data.</text>
</comment>
<evidence type="ECO:0000256" key="2">
    <source>
        <dbReference type="ARBA" id="ARBA00022679"/>
    </source>
</evidence>
<dbReference type="PANTHER" id="PTHR23416">
    <property type="entry name" value="SIALIC ACID SYNTHASE-RELATED"/>
    <property type="match status" value="1"/>
</dbReference>
<dbReference type="Pfam" id="PF00132">
    <property type="entry name" value="Hexapep"/>
    <property type="match status" value="1"/>
</dbReference>
<name>A0ABT0MDA5_9BACL</name>
<evidence type="ECO:0000313" key="4">
    <source>
        <dbReference type="EMBL" id="MCL1632857.1"/>
    </source>
</evidence>
<dbReference type="EMBL" id="JAMAST010000024">
    <property type="protein sequence ID" value="MCL1632857.1"/>
    <property type="molecule type" value="Genomic_DNA"/>
</dbReference>
<keyword evidence="5" id="KW-1185">Reference proteome</keyword>
<organism evidence="4 5">
    <name type="scientific">Sporolactobacillus mangiferae</name>
    <dbReference type="NCBI Taxonomy" id="2940498"/>
    <lineage>
        <taxon>Bacteria</taxon>
        <taxon>Bacillati</taxon>
        <taxon>Bacillota</taxon>
        <taxon>Bacilli</taxon>
        <taxon>Bacillales</taxon>
        <taxon>Sporolactobacillaceae</taxon>
        <taxon>Sporolactobacillus</taxon>
    </lineage>
</organism>
<comment type="similarity">
    <text evidence="1">Belongs to the transferase hexapeptide repeat family.</text>
</comment>
<dbReference type="CDD" id="cd03357">
    <property type="entry name" value="LbH_MAT_GAT"/>
    <property type="match status" value="1"/>
</dbReference>
<dbReference type="InterPro" id="IPR024688">
    <property type="entry name" value="Mac_dom"/>
</dbReference>
<dbReference type="SUPFAM" id="SSF51161">
    <property type="entry name" value="Trimeric LpxA-like enzymes"/>
    <property type="match status" value="1"/>
</dbReference>
<keyword evidence="2" id="KW-0808">Transferase</keyword>
<protein>
    <submittedName>
        <fullName evidence="4">Sugar O-acetyltransferase</fullName>
    </submittedName>
</protein>